<comment type="caution">
    <text evidence="1">The sequence shown here is derived from an EMBL/GenBank/DDBJ whole genome shotgun (WGS) entry which is preliminary data.</text>
</comment>
<evidence type="ECO:0000313" key="2">
    <source>
        <dbReference type="Proteomes" id="UP000324800"/>
    </source>
</evidence>
<name>A0A5J4TT75_9EUKA</name>
<proteinExistence type="predicted"/>
<protein>
    <submittedName>
        <fullName evidence="1">Uncharacterized protein</fullName>
    </submittedName>
</protein>
<sequence length="166" mass="19591">MMKVDINITTDLVQQQKRSMFKDQHFMDIEIAIEFVQPNKDNDEKQLKRLMRKHKLSILTDTQIIKSFEYSYIYFIRLLKQLDPIGKQYMPTIDLDRNWGTDVIQYIRNINDAIKEDTLVFLTDRQKFVYDKIQSLSKGIDSIGLMIVNNTVIGDDSQNQTMMCTP</sequence>
<reference evidence="1 2" key="1">
    <citation type="submission" date="2019-03" db="EMBL/GenBank/DDBJ databases">
        <title>Single cell metagenomics reveals metabolic interactions within the superorganism composed of flagellate Streblomastix strix and complex community of Bacteroidetes bacteria on its surface.</title>
        <authorList>
            <person name="Treitli S.C."/>
            <person name="Kolisko M."/>
            <person name="Husnik F."/>
            <person name="Keeling P."/>
            <person name="Hampl V."/>
        </authorList>
    </citation>
    <scope>NUCLEOTIDE SEQUENCE [LARGE SCALE GENOMIC DNA]</scope>
    <source>
        <strain evidence="1">ST1C</strain>
    </source>
</reference>
<evidence type="ECO:0000313" key="1">
    <source>
        <dbReference type="EMBL" id="KAA6361113.1"/>
    </source>
</evidence>
<dbReference type="EMBL" id="SNRW01026005">
    <property type="protein sequence ID" value="KAA6361113.1"/>
    <property type="molecule type" value="Genomic_DNA"/>
</dbReference>
<accession>A0A5J4TT75</accession>
<gene>
    <name evidence="1" type="ORF">EZS28_043360</name>
</gene>
<organism evidence="1 2">
    <name type="scientific">Streblomastix strix</name>
    <dbReference type="NCBI Taxonomy" id="222440"/>
    <lineage>
        <taxon>Eukaryota</taxon>
        <taxon>Metamonada</taxon>
        <taxon>Preaxostyla</taxon>
        <taxon>Oxymonadida</taxon>
        <taxon>Streblomastigidae</taxon>
        <taxon>Streblomastix</taxon>
    </lineage>
</organism>
<dbReference type="AlphaFoldDB" id="A0A5J4TT75"/>
<dbReference type="Proteomes" id="UP000324800">
    <property type="component" value="Unassembled WGS sequence"/>
</dbReference>